<dbReference type="Pfam" id="PF03786">
    <property type="entry name" value="UxuA"/>
    <property type="match status" value="2"/>
</dbReference>
<dbReference type="PANTHER" id="PTHR30387">
    <property type="entry name" value="MANNONATE DEHYDRATASE"/>
    <property type="match status" value="1"/>
</dbReference>
<evidence type="ECO:0000256" key="9">
    <source>
        <dbReference type="ARBA" id="ARBA00023211"/>
    </source>
</evidence>
<evidence type="ECO:0000256" key="4">
    <source>
        <dbReference type="ARBA" id="ARBA00002713"/>
    </source>
</evidence>
<dbReference type="EMBL" id="CP063169">
    <property type="protein sequence ID" value="QOR70837.1"/>
    <property type="molecule type" value="Genomic_DNA"/>
</dbReference>
<proteinExistence type="inferred from homology"/>
<dbReference type="GO" id="GO:0030145">
    <property type="term" value="F:manganese ion binding"/>
    <property type="evidence" value="ECO:0007669"/>
    <property type="project" value="TreeGrafter"/>
</dbReference>
<evidence type="ECO:0000256" key="2">
    <source>
        <dbReference type="ARBA" id="ARBA00001936"/>
    </source>
</evidence>
<dbReference type="SUPFAM" id="SSF51658">
    <property type="entry name" value="Xylose isomerase-like"/>
    <property type="match status" value="1"/>
</dbReference>
<reference evidence="11 12" key="1">
    <citation type="submission" date="2020-10" db="EMBL/GenBank/DDBJ databases">
        <title>Haloactinobacterium sp. RN3S43, a bacterium isolated from saline soil.</title>
        <authorList>
            <person name="Sun J.-Q."/>
        </authorList>
    </citation>
    <scope>NUCLEOTIDE SEQUENCE [LARGE SCALE GENOMIC DNA]</scope>
    <source>
        <strain evidence="11 12">RN3S43</strain>
    </source>
</reference>
<comment type="cofactor">
    <cofactor evidence="2">
        <name>Mn(2+)</name>
        <dbReference type="ChEBI" id="CHEBI:29035"/>
    </cofactor>
</comment>
<evidence type="ECO:0000256" key="7">
    <source>
        <dbReference type="ARBA" id="ARBA00012927"/>
    </source>
</evidence>
<dbReference type="Gene3D" id="3.20.20.150">
    <property type="entry name" value="Divalent-metal-dependent TIM barrel enzymes"/>
    <property type="match status" value="1"/>
</dbReference>
<dbReference type="EC" id="4.2.1.8" evidence="7"/>
<evidence type="ECO:0000256" key="1">
    <source>
        <dbReference type="ARBA" id="ARBA00001794"/>
    </source>
</evidence>
<name>A0A7M1SUU4_9MICO</name>
<dbReference type="AlphaFoldDB" id="A0A7M1SUU4"/>
<gene>
    <name evidence="11" type="ORF">IM660_00495</name>
</gene>
<organism evidence="11 12">
    <name type="scientific">Ruania alkalisoli</name>
    <dbReference type="NCBI Taxonomy" id="2779775"/>
    <lineage>
        <taxon>Bacteria</taxon>
        <taxon>Bacillati</taxon>
        <taxon>Actinomycetota</taxon>
        <taxon>Actinomycetes</taxon>
        <taxon>Micrococcales</taxon>
        <taxon>Ruaniaceae</taxon>
        <taxon>Ruania</taxon>
    </lineage>
</organism>
<dbReference type="KEGG" id="halt:IM660_00495"/>
<evidence type="ECO:0000313" key="11">
    <source>
        <dbReference type="EMBL" id="QOR70837.1"/>
    </source>
</evidence>
<comment type="catalytic activity">
    <reaction evidence="1">
        <text>D-mannonate = 2-dehydro-3-deoxy-D-gluconate + H2O</text>
        <dbReference type="Rhea" id="RHEA:20097"/>
        <dbReference type="ChEBI" id="CHEBI:15377"/>
        <dbReference type="ChEBI" id="CHEBI:17767"/>
        <dbReference type="ChEBI" id="CHEBI:57990"/>
        <dbReference type="EC" id="4.2.1.8"/>
    </reaction>
</comment>
<dbReference type="PANTHER" id="PTHR30387:SF2">
    <property type="entry name" value="MANNONATE DEHYDRATASE"/>
    <property type="match status" value="1"/>
</dbReference>
<comment type="pathway">
    <text evidence="5">Carbohydrate metabolism; pentose and glucuronate interconversion.</text>
</comment>
<evidence type="ECO:0000256" key="6">
    <source>
        <dbReference type="ARBA" id="ARBA00007389"/>
    </source>
</evidence>
<comment type="function">
    <text evidence="4">Catalyzes the dehydration of D-mannonate.</text>
</comment>
<comment type="similarity">
    <text evidence="6">Belongs to the mannonate dehydratase family.</text>
</comment>
<dbReference type="GO" id="GO:0008198">
    <property type="term" value="F:ferrous iron binding"/>
    <property type="evidence" value="ECO:0007669"/>
    <property type="project" value="TreeGrafter"/>
</dbReference>
<keyword evidence="12" id="KW-1185">Reference proteome</keyword>
<dbReference type="InterPro" id="IPR036237">
    <property type="entry name" value="Xyl_isomerase-like_sf"/>
</dbReference>
<sequence>MFQLSEFLSPRPEPWWPLLRQVGIDHVVAMMRGGEQEQRMYASVGGTERVPDGADGVQPWSEEALKQDVGTFAEHGFTVAAVEDTPPLDAVRLGRPGRDEVIEQVLEQVRAMGRLEIPVLCYNWMVHSSWSRTRPDIPTRGGALVTGFSRAEAERAERFVVDATGESLWSALEYFLAAVLPVAREAGVRLALHPDDPPLPQVRGIPRIMSSVDAFRRLRGLDDSPANAITFCQGNFTLMTQDLPATIRELGDAIAFVHFRDVRGSAADFVETFHDDGQTDMPACLRAYQDSGFEGPMRPDHVPTMAGESNSRPGYEVLGRLFSAGYVRGLEQAIYGHPSVRDAGGSLRPARRS</sequence>
<dbReference type="GO" id="GO:0042840">
    <property type="term" value="P:D-glucuronate catabolic process"/>
    <property type="evidence" value="ECO:0007669"/>
    <property type="project" value="TreeGrafter"/>
</dbReference>
<accession>A0A7M1SUU4</accession>
<dbReference type="UniPathway" id="UPA00246"/>
<keyword evidence="8" id="KW-0408">Iron</keyword>
<comment type="cofactor">
    <cofactor evidence="3">
        <name>Fe(2+)</name>
        <dbReference type="ChEBI" id="CHEBI:29033"/>
    </cofactor>
</comment>
<evidence type="ECO:0000256" key="5">
    <source>
        <dbReference type="ARBA" id="ARBA00004892"/>
    </source>
</evidence>
<protein>
    <recommendedName>
        <fullName evidence="7">mannonate dehydratase</fullName>
        <ecNumber evidence="7">4.2.1.8</ecNumber>
    </recommendedName>
</protein>
<evidence type="ECO:0000256" key="8">
    <source>
        <dbReference type="ARBA" id="ARBA00023004"/>
    </source>
</evidence>
<keyword evidence="9" id="KW-0464">Manganese</keyword>
<dbReference type="InterPro" id="IPR004628">
    <property type="entry name" value="Man_deHydtase"/>
</dbReference>
<dbReference type="Proteomes" id="UP000593758">
    <property type="component" value="Chromosome"/>
</dbReference>
<evidence type="ECO:0000256" key="3">
    <source>
        <dbReference type="ARBA" id="ARBA00001954"/>
    </source>
</evidence>
<evidence type="ECO:0000256" key="10">
    <source>
        <dbReference type="ARBA" id="ARBA00023239"/>
    </source>
</evidence>
<keyword evidence="10" id="KW-0456">Lyase</keyword>
<dbReference type="RefSeq" id="WP_193497509.1">
    <property type="nucleotide sequence ID" value="NZ_CP063169.1"/>
</dbReference>
<dbReference type="GO" id="GO:0008927">
    <property type="term" value="F:mannonate dehydratase activity"/>
    <property type="evidence" value="ECO:0007669"/>
    <property type="project" value="UniProtKB-EC"/>
</dbReference>
<evidence type="ECO:0000313" key="12">
    <source>
        <dbReference type="Proteomes" id="UP000593758"/>
    </source>
</evidence>